<dbReference type="InterPro" id="IPR001584">
    <property type="entry name" value="Integrase_cat-core"/>
</dbReference>
<dbReference type="PANTHER" id="PTHR46889:SF4">
    <property type="entry name" value="TRANSPOSASE INSO FOR INSERTION SEQUENCE ELEMENT IS911B-RELATED"/>
    <property type="match status" value="1"/>
</dbReference>
<dbReference type="AlphaFoldDB" id="A0A1B2DK10"/>
<dbReference type="InterPro" id="IPR012337">
    <property type="entry name" value="RNaseH-like_sf"/>
</dbReference>
<accession>A0A1B2DK10</accession>
<dbReference type="GO" id="GO:0015074">
    <property type="term" value="P:DNA integration"/>
    <property type="evidence" value="ECO:0007669"/>
    <property type="project" value="InterPro"/>
</dbReference>
<reference evidence="2" key="1">
    <citation type="submission" date="2016-08" db="EMBL/GenBank/DDBJ databases">
        <title>Complete Genome Seqeunce of Paenibacillus sp. BIHB 4019 from tea rhizoplane.</title>
        <authorList>
            <person name="Thakur R."/>
            <person name="Swarnkar M.K."/>
            <person name="Gulati A."/>
        </authorList>
    </citation>
    <scope>NUCLEOTIDE SEQUENCE [LARGE SCALE GENOMIC DNA]</scope>
    <source>
        <strain evidence="2">BIHB4019</strain>
    </source>
</reference>
<evidence type="ECO:0000259" key="1">
    <source>
        <dbReference type="Pfam" id="PF13333"/>
    </source>
</evidence>
<dbReference type="SUPFAM" id="SSF53098">
    <property type="entry name" value="Ribonuclease H-like"/>
    <property type="match status" value="1"/>
</dbReference>
<protein>
    <recommendedName>
        <fullName evidence="1">Integrase catalytic domain-containing protein</fullName>
    </recommendedName>
</protein>
<feature type="domain" description="Integrase catalytic" evidence="1">
    <location>
        <begin position="22"/>
        <end position="63"/>
    </location>
</feature>
<evidence type="ECO:0000313" key="2">
    <source>
        <dbReference type="EMBL" id="ANY68038.1"/>
    </source>
</evidence>
<sequence>MKHGFICSMSRKGNYYDNSPMESFWGNLKMEWLNDYAFKTRAETKKAVFEYIELFYNRRRHEVSIRLIGVIEAFYVSTCSEQGQTMLPSFQ</sequence>
<dbReference type="Pfam" id="PF13333">
    <property type="entry name" value="rve_2"/>
    <property type="match status" value="1"/>
</dbReference>
<dbReference type="InterPro" id="IPR050900">
    <property type="entry name" value="Transposase_IS3/IS150/IS904"/>
</dbReference>
<organism evidence="2">
    <name type="scientific">Paenibacillus sp. BIHB 4019</name>
    <dbReference type="NCBI Taxonomy" id="1870819"/>
    <lineage>
        <taxon>Bacteria</taxon>
        <taxon>Bacillati</taxon>
        <taxon>Bacillota</taxon>
        <taxon>Bacilli</taxon>
        <taxon>Bacillales</taxon>
        <taxon>Paenibacillaceae</taxon>
        <taxon>Paenibacillus</taxon>
    </lineage>
</organism>
<name>A0A1B2DK10_9BACL</name>
<proteinExistence type="predicted"/>
<dbReference type="PANTHER" id="PTHR46889">
    <property type="entry name" value="TRANSPOSASE INSF FOR INSERTION SEQUENCE IS3B-RELATED"/>
    <property type="match status" value="1"/>
</dbReference>
<dbReference type="EMBL" id="CP016808">
    <property type="protein sequence ID" value="ANY68038.1"/>
    <property type="molecule type" value="Genomic_DNA"/>
</dbReference>
<gene>
    <name evidence="2" type="ORF">BBD42_17330</name>
</gene>